<dbReference type="KEGG" id="pmar:B0X71_11720"/>
<protein>
    <submittedName>
        <fullName evidence="1">Uncharacterized protein</fullName>
    </submittedName>
</protein>
<dbReference type="Proteomes" id="UP000188184">
    <property type="component" value="Chromosome"/>
</dbReference>
<keyword evidence="2" id="KW-1185">Reference proteome</keyword>
<dbReference type="EMBL" id="CP019640">
    <property type="protein sequence ID" value="AQQ53680.1"/>
    <property type="molecule type" value="Genomic_DNA"/>
</dbReference>
<evidence type="ECO:0000313" key="2">
    <source>
        <dbReference type="Proteomes" id="UP000188184"/>
    </source>
</evidence>
<evidence type="ECO:0000313" key="1">
    <source>
        <dbReference type="EMBL" id="AQQ53680.1"/>
    </source>
</evidence>
<dbReference type="RefSeq" id="WP_077589578.1">
    <property type="nucleotide sequence ID" value="NZ_CP019640.1"/>
</dbReference>
<organism evidence="1 2">
    <name type="scientific">Planococcus lenghuensis</name>
    <dbReference type="NCBI Taxonomy" id="2213202"/>
    <lineage>
        <taxon>Bacteria</taxon>
        <taxon>Bacillati</taxon>
        <taxon>Bacillota</taxon>
        <taxon>Bacilli</taxon>
        <taxon>Bacillales</taxon>
        <taxon>Caryophanaceae</taxon>
        <taxon>Planococcus</taxon>
    </lineage>
</organism>
<proteinExistence type="predicted"/>
<reference evidence="1 2" key="1">
    <citation type="submission" date="2017-02" db="EMBL/GenBank/DDBJ databases">
        <title>The complete genomic sequence of a novel cold adapted crude oil-degrading bacterium Planococcus qaidamina Y42.</title>
        <authorList>
            <person name="Yang R."/>
        </authorList>
    </citation>
    <scope>NUCLEOTIDE SEQUENCE [LARGE SCALE GENOMIC DNA]</scope>
    <source>
        <strain evidence="1 2">Y42</strain>
    </source>
</reference>
<sequence>MEIRKVEVLLLGDDYEVPNAFGDLIRVSEVHCFDKHGKLVRDYEPLKKGLDFFKANYQDMKDLIEDVAKSLKVRPEMIEVE</sequence>
<gene>
    <name evidence="1" type="ORF">B0X71_11720</name>
</gene>
<dbReference type="AlphaFoldDB" id="A0A1Q2KZQ7"/>
<accession>A0A1Q2KZQ7</accession>
<name>A0A1Q2KZQ7_9BACL</name>